<reference evidence="1 2" key="1">
    <citation type="submission" date="2014-02" db="EMBL/GenBank/DDBJ databases">
        <authorList>
            <person name="Sears C."/>
            <person name="Carroll K."/>
            <person name="Sack B.R."/>
            <person name="Qadri F."/>
            <person name="Myers L.L."/>
            <person name="Chung G.-T."/>
            <person name="Escheverria P."/>
            <person name="Fraser C.M."/>
            <person name="Sadzewicz L."/>
            <person name="Shefchek K.A."/>
            <person name="Tallon L."/>
            <person name="Das S.P."/>
            <person name="Daugherty S."/>
            <person name="Mongodin E.F."/>
        </authorList>
    </citation>
    <scope>NUCLEOTIDE SEQUENCE [LARGE SCALE GENOMIC DNA]</scope>
    <source>
        <strain evidence="1 2">2-F-2 #4</strain>
    </source>
</reference>
<organism evidence="1 2">
    <name type="scientific">Bacteroides fragilis str. 2-F-2 #4</name>
    <dbReference type="NCBI Taxonomy" id="1339280"/>
    <lineage>
        <taxon>Bacteria</taxon>
        <taxon>Pseudomonadati</taxon>
        <taxon>Bacteroidota</taxon>
        <taxon>Bacteroidia</taxon>
        <taxon>Bacteroidales</taxon>
        <taxon>Bacteroidaceae</taxon>
        <taxon>Bacteroides</taxon>
    </lineage>
</organism>
<dbReference type="AlphaFoldDB" id="A0A015Y713"/>
<dbReference type="EMBL" id="JGDM01000117">
    <property type="protein sequence ID" value="EXZ42225.1"/>
    <property type="molecule type" value="Genomic_DNA"/>
</dbReference>
<evidence type="ECO:0000313" key="2">
    <source>
        <dbReference type="Proteomes" id="UP000022272"/>
    </source>
</evidence>
<sequence>MAISSLIDIQIITSMKNKMYTARWNSLNPDRFYFIGL</sequence>
<proteinExistence type="predicted"/>
<dbReference type="Proteomes" id="UP000022272">
    <property type="component" value="Unassembled WGS sequence"/>
</dbReference>
<comment type="caution">
    <text evidence="1">The sequence shown here is derived from an EMBL/GenBank/DDBJ whole genome shotgun (WGS) entry which is preliminary data.</text>
</comment>
<dbReference type="PATRIC" id="fig|1339280.3.peg.4448"/>
<protein>
    <submittedName>
        <fullName evidence="1">Uncharacterized protein</fullName>
    </submittedName>
</protein>
<accession>A0A015Y713</accession>
<evidence type="ECO:0000313" key="1">
    <source>
        <dbReference type="EMBL" id="EXZ42225.1"/>
    </source>
</evidence>
<gene>
    <name evidence="1" type="ORF">M076_4658</name>
</gene>
<name>A0A015Y713_BACFG</name>